<dbReference type="EMBL" id="CP002959">
    <property type="protein sequence ID" value="AFM12457.1"/>
    <property type="molecule type" value="Genomic_DNA"/>
</dbReference>
<accession>I4B5A0</accession>
<gene>
    <name evidence="1" type="ordered locus">Turpa_1810</name>
</gene>
<dbReference type="RefSeq" id="WP_014802966.1">
    <property type="nucleotide sequence ID" value="NC_018020.1"/>
</dbReference>
<dbReference type="HOGENOM" id="CLU_104147_2_0_12"/>
<evidence type="ECO:0000313" key="2">
    <source>
        <dbReference type="Proteomes" id="UP000006048"/>
    </source>
</evidence>
<reference evidence="1 2" key="1">
    <citation type="submission" date="2012-06" db="EMBL/GenBank/DDBJ databases">
        <title>The complete chromosome of genome of Turneriella parva DSM 21527.</title>
        <authorList>
            <consortium name="US DOE Joint Genome Institute (JGI-PGF)"/>
            <person name="Lucas S."/>
            <person name="Han J."/>
            <person name="Lapidus A."/>
            <person name="Bruce D."/>
            <person name="Goodwin L."/>
            <person name="Pitluck S."/>
            <person name="Peters L."/>
            <person name="Kyrpides N."/>
            <person name="Mavromatis K."/>
            <person name="Ivanova N."/>
            <person name="Mikhailova N."/>
            <person name="Chertkov O."/>
            <person name="Detter J.C."/>
            <person name="Tapia R."/>
            <person name="Han C."/>
            <person name="Land M."/>
            <person name="Hauser L."/>
            <person name="Markowitz V."/>
            <person name="Cheng J.-F."/>
            <person name="Hugenholtz P."/>
            <person name="Woyke T."/>
            <person name="Wu D."/>
            <person name="Gronow S."/>
            <person name="Wellnitz S."/>
            <person name="Brambilla E."/>
            <person name="Klenk H.-P."/>
            <person name="Eisen J.A."/>
        </authorList>
    </citation>
    <scope>NUCLEOTIDE SEQUENCE [LARGE SCALE GENOMIC DNA]</scope>
    <source>
        <strain evidence="2">ATCC BAA-1111 / DSM 21527 / NCTC 11395 / H</strain>
    </source>
</reference>
<dbReference type="Proteomes" id="UP000006048">
    <property type="component" value="Chromosome"/>
</dbReference>
<dbReference type="CDD" id="cd07818">
    <property type="entry name" value="SRPBCC_1"/>
    <property type="match status" value="1"/>
</dbReference>
<keyword evidence="2" id="KW-1185">Reference proteome</keyword>
<dbReference type="OrthoDB" id="9807923at2"/>
<name>I4B5A0_TURPD</name>
<dbReference type="Gene3D" id="3.30.530.20">
    <property type="match status" value="1"/>
</dbReference>
<sequence length="180" mass="20297">MKILKIFGLVVGLAVLLILAVAAFSKKEYSVARDATINLPKDKVFAYLLQLKNQDNFSVWASMDKDMKKTYRGTDGTVGFVSAWDSAKDDVGAGEQEIKKILPGDRIDYELRFLRPFESKSDAFLKTEAVEPNKTKVTWGFSAKMPYPMNLMLLFTDIEGMIGKDFETGLLNLKLLLERK</sequence>
<dbReference type="PATRIC" id="fig|869212.3.peg.1809"/>
<organism evidence="1 2">
    <name type="scientific">Turneriella parva (strain ATCC BAA-1111 / DSM 21527 / NCTC 11395 / H)</name>
    <name type="common">Leptospira parva</name>
    <dbReference type="NCBI Taxonomy" id="869212"/>
    <lineage>
        <taxon>Bacteria</taxon>
        <taxon>Pseudomonadati</taxon>
        <taxon>Spirochaetota</taxon>
        <taxon>Spirochaetia</taxon>
        <taxon>Leptospirales</taxon>
        <taxon>Leptospiraceae</taxon>
        <taxon>Turneriella</taxon>
    </lineage>
</organism>
<dbReference type="AlphaFoldDB" id="I4B5A0"/>
<dbReference type="SUPFAM" id="SSF55961">
    <property type="entry name" value="Bet v1-like"/>
    <property type="match status" value="1"/>
</dbReference>
<dbReference type="KEGG" id="tpx:Turpa_1810"/>
<dbReference type="InterPro" id="IPR023393">
    <property type="entry name" value="START-like_dom_sf"/>
</dbReference>
<proteinExistence type="predicted"/>
<protein>
    <submittedName>
        <fullName evidence="1">Polyketide cyclase/dehydrase</fullName>
    </submittedName>
</protein>
<evidence type="ECO:0000313" key="1">
    <source>
        <dbReference type="EMBL" id="AFM12457.1"/>
    </source>
</evidence>